<evidence type="ECO:0000313" key="3">
    <source>
        <dbReference type="EMBL" id="KAI6647946.1"/>
    </source>
</evidence>
<comment type="caution">
    <text evidence="3">The sequence shown here is derived from an EMBL/GenBank/DDBJ whole genome shotgun (WGS) entry which is preliminary data.</text>
</comment>
<feature type="repeat" description="NHL" evidence="2">
    <location>
        <begin position="162"/>
        <end position="203"/>
    </location>
</feature>
<dbReference type="InterPro" id="IPR050952">
    <property type="entry name" value="TRIM-NHL_E3_ligases"/>
</dbReference>
<dbReference type="PROSITE" id="PS51125">
    <property type="entry name" value="NHL"/>
    <property type="match status" value="2"/>
</dbReference>
<dbReference type="AlphaFoldDB" id="A0AAV7JGW4"/>
<evidence type="ECO:0000256" key="1">
    <source>
        <dbReference type="ARBA" id="ARBA00022737"/>
    </source>
</evidence>
<dbReference type="PANTHER" id="PTHR24104:SF25">
    <property type="entry name" value="PROTEIN LIN-41"/>
    <property type="match status" value="1"/>
</dbReference>
<dbReference type="GO" id="GO:0061630">
    <property type="term" value="F:ubiquitin protein ligase activity"/>
    <property type="evidence" value="ECO:0007669"/>
    <property type="project" value="TreeGrafter"/>
</dbReference>
<dbReference type="Proteomes" id="UP001165289">
    <property type="component" value="Unassembled WGS sequence"/>
</dbReference>
<dbReference type="PANTHER" id="PTHR24104">
    <property type="entry name" value="E3 UBIQUITIN-PROTEIN LIGASE NHLRC1-RELATED"/>
    <property type="match status" value="1"/>
</dbReference>
<dbReference type="EMBL" id="JAKMXF010000335">
    <property type="protein sequence ID" value="KAI6647946.1"/>
    <property type="molecule type" value="Genomic_DNA"/>
</dbReference>
<dbReference type="GO" id="GO:0043161">
    <property type="term" value="P:proteasome-mediated ubiquitin-dependent protein catabolic process"/>
    <property type="evidence" value="ECO:0007669"/>
    <property type="project" value="TreeGrafter"/>
</dbReference>
<accession>A0AAV7JGW4</accession>
<dbReference type="GO" id="GO:0008270">
    <property type="term" value="F:zinc ion binding"/>
    <property type="evidence" value="ECO:0007669"/>
    <property type="project" value="UniProtKB-KW"/>
</dbReference>
<evidence type="ECO:0000313" key="4">
    <source>
        <dbReference type="Proteomes" id="UP001165289"/>
    </source>
</evidence>
<proteinExistence type="predicted"/>
<dbReference type="GO" id="GO:0000209">
    <property type="term" value="P:protein polyubiquitination"/>
    <property type="evidence" value="ECO:0007669"/>
    <property type="project" value="TreeGrafter"/>
</dbReference>
<organism evidence="3 4">
    <name type="scientific">Oopsacas minuta</name>
    <dbReference type="NCBI Taxonomy" id="111878"/>
    <lineage>
        <taxon>Eukaryota</taxon>
        <taxon>Metazoa</taxon>
        <taxon>Porifera</taxon>
        <taxon>Hexactinellida</taxon>
        <taxon>Hexasterophora</taxon>
        <taxon>Lyssacinosida</taxon>
        <taxon>Leucopsacidae</taxon>
        <taxon>Oopsacas</taxon>
    </lineage>
</organism>
<dbReference type="Gene3D" id="2.120.10.30">
    <property type="entry name" value="TolB, C-terminal domain"/>
    <property type="match status" value="2"/>
</dbReference>
<keyword evidence="1" id="KW-0677">Repeat</keyword>
<gene>
    <name evidence="3" type="ORF">LOD99_8406</name>
</gene>
<dbReference type="InterPro" id="IPR011042">
    <property type="entry name" value="6-blade_b-propeller_TolB-like"/>
</dbReference>
<protein>
    <submittedName>
        <fullName evidence="3">Uncharacterized protein</fullName>
    </submittedName>
</protein>
<name>A0AAV7JGW4_9METZ</name>
<dbReference type="InterPro" id="IPR001258">
    <property type="entry name" value="NHL_repeat"/>
</dbReference>
<dbReference type="SUPFAM" id="SSF63829">
    <property type="entry name" value="Calcium-dependent phosphotriesterase"/>
    <property type="match status" value="1"/>
</dbReference>
<sequence>MATQFPETIGVPYMHEPLSEHIDPIAVQINQSIDRLIFLLNQRRAHLLATLRNTREEMRTDLVAREEVEEEVDQTRRFIERQIKHNKLHTLQNRMVAEMEAKMAELRLNAQPPQELRFLCDAQDLEERISCLGEIDQHEIRPISPMPSILNYAAFQQPIIAVGKTESGPGEFNGPQGVTIEPESEHICVADMFNSRIQIISQEGHHLNHFGDRHLSRPYGILIHVDNIYVTDLRYQAIFLFKLPDLTMIKRVGKLGSSSEEFYHPRQLAISPNQHIYVSDQFNNRVQILTTDLVFEGSLRHQTMTTPVDIKFSNNEMFVLSSVDNPCIHVFTLSGEKSRSLVTRGPGMEVIRPFFFCLDENNNFVISDWSAHSIKVFSPEGDLLHTIGQIGQKTGMLYHPSGITIHNTKLICISSNKNFGLQIFSDNN</sequence>
<evidence type="ECO:0000256" key="2">
    <source>
        <dbReference type="PROSITE-ProRule" id="PRU00504"/>
    </source>
</evidence>
<keyword evidence="4" id="KW-1185">Reference proteome</keyword>
<reference evidence="3 4" key="1">
    <citation type="journal article" date="2023" name="BMC Biol.">
        <title>The compact genome of the sponge Oopsacas minuta (Hexactinellida) is lacking key metazoan core genes.</title>
        <authorList>
            <person name="Santini S."/>
            <person name="Schenkelaars Q."/>
            <person name="Jourda C."/>
            <person name="Duchesne M."/>
            <person name="Belahbib H."/>
            <person name="Rocher C."/>
            <person name="Selva M."/>
            <person name="Riesgo A."/>
            <person name="Vervoort M."/>
            <person name="Leys S.P."/>
            <person name="Kodjabachian L."/>
            <person name="Le Bivic A."/>
            <person name="Borchiellini C."/>
            <person name="Claverie J.M."/>
            <person name="Renard E."/>
        </authorList>
    </citation>
    <scope>NUCLEOTIDE SEQUENCE [LARGE SCALE GENOMIC DNA]</scope>
    <source>
        <strain evidence="3">SPO-2</strain>
    </source>
</reference>
<feature type="repeat" description="NHL" evidence="2">
    <location>
        <begin position="249"/>
        <end position="292"/>
    </location>
</feature>